<feature type="transmembrane region" description="Helical" evidence="6">
    <location>
        <begin position="421"/>
        <end position="439"/>
    </location>
</feature>
<dbReference type="AlphaFoldDB" id="A0A0L8LF96"/>
<keyword evidence="5 6" id="KW-0472">Membrane</keyword>
<feature type="domain" description="ABC3 transporter permease C-terminal" evidence="7">
    <location>
        <begin position="335"/>
        <end position="431"/>
    </location>
</feature>
<feature type="transmembrane region" description="Helical" evidence="6">
    <location>
        <begin position="290"/>
        <end position="311"/>
    </location>
</feature>
<keyword evidence="4 6" id="KW-1133">Transmembrane helix</keyword>
<feature type="transmembrane region" description="Helical" evidence="6">
    <location>
        <begin position="331"/>
        <end position="351"/>
    </location>
</feature>
<comment type="subcellular location">
    <subcellularLocation>
        <location evidence="1">Cell membrane</location>
        <topology evidence="1">Multi-pass membrane protein</topology>
    </subcellularLocation>
</comment>
<evidence type="ECO:0000256" key="3">
    <source>
        <dbReference type="ARBA" id="ARBA00022692"/>
    </source>
</evidence>
<evidence type="ECO:0000313" key="8">
    <source>
        <dbReference type="EMBL" id="KOG36785.1"/>
    </source>
</evidence>
<dbReference type="PANTHER" id="PTHR30287:SF1">
    <property type="entry name" value="INNER MEMBRANE PROTEIN"/>
    <property type="match status" value="1"/>
</dbReference>
<dbReference type="Pfam" id="PF02687">
    <property type="entry name" value="FtsX"/>
    <property type="match status" value="2"/>
</dbReference>
<dbReference type="EMBL" id="LGUP01000001">
    <property type="protein sequence ID" value="KOG36785.1"/>
    <property type="molecule type" value="Genomic_DNA"/>
</dbReference>
<feature type="domain" description="ABC3 transporter permease C-terminal" evidence="7">
    <location>
        <begin position="64"/>
        <end position="184"/>
    </location>
</feature>
<feature type="transmembrane region" description="Helical" evidence="6">
    <location>
        <begin position="112"/>
        <end position="135"/>
    </location>
</feature>
<keyword evidence="2" id="KW-1003">Cell membrane</keyword>
<evidence type="ECO:0000256" key="1">
    <source>
        <dbReference type="ARBA" id="ARBA00004651"/>
    </source>
</evidence>
<evidence type="ECO:0000256" key="4">
    <source>
        <dbReference type="ARBA" id="ARBA00022989"/>
    </source>
</evidence>
<comment type="caution">
    <text evidence="8">The sequence shown here is derived from an EMBL/GenBank/DDBJ whole genome shotgun (WGS) entry which is preliminary data.</text>
</comment>
<evidence type="ECO:0000256" key="6">
    <source>
        <dbReference type="SAM" id="Phobius"/>
    </source>
</evidence>
<evidence type="ECO:0000256" key="2">
    <source>
        <dbReference type="ARBA" id="ARBA00022475"/>
    </source>
</evidence>
<feature type="transmembrane region" description="Helical" evidence="6">
    <location>
        <begin position="372"/>
        <end position="401"/>
    </location>
</feature>
<evidence type="ECO:0000256" key="5">
    <source>
        <dbReference type="ARBA" id="ARBA00023136"/>
    </source>
</evidence>
<dbReference type="PANTHER" id="PTHR30287">
    <property type="entry name" value="MEMBRANE COMPONENT OF PREDICTED ABC SUPERFAMILY METABOLITE UPTAKE TRANSPORTER"/>
    <property type="match status" value="1"/>
</dbReference>
<feature type="transmembrane region" description="Helical" evidence="6">
    <location>
        <begin position="233"/>
        <end position="258"/>
    </location>
</feature>
<sequence>MFPLALGQLRRRPAAFAGLAVALFLLAATTTLFGSLVAIDVTAPDAVRDTEVAGPGLMVIAGAFGEIAVLVAFFVVVNATGFALRRQLRELALLRTIAATPRQVRRLVRAQLLATTLAVAAPGGLAGTAAAHHFLAALRERGMAAPDLRVPTTPLPALAATAITLAVGLAASAVAVRRISRIAPAAALTAASTEHGRTGLPRLLAGVCALAGGVLLLRLAATRPADELDKAGQAALLGSLVLLVAVALTGPLAARALVAALGTPMRLLMPGTGWLAEANLRGYARRLTSAVVPVALLVGLSATMSIMTSTAEHAARATSATSATDVWLRQAELALLTCFAAVSTINTVVAVTAERRREFALLRLVGATRRQLLRMLTAEAVLTTAVGVLLGAAVAAAATAAFSAAATGSAVPAVPAEACGWIAAGAAALTVPGILATGLRTIQGPPTEQAGSARD</sequence>
<proteinExistence type="predicted"/>
<dbReference type="InterPro" id="IPR003838">
    <property type="entry name" value="ABC3_permease_C"/>
</dbReference>
<accession>A0A0L8LF96</accession>
<dbReference type="Proteomes" id="UP000037023">
    <property type="component" value="Unassembled WGS sequence"/>
</dbReference>
<feature type="transmembrane region" description="Helical" evidence="6">
    <location>
        <begin position="203"/>
        <end position="221"/>
    </location>
</feature>
<name>A0A0L8LF96_STRVR</name>
<evidence type="ECO:0000259" key="7">
    <source>
        <dbReference type="Pfam" id="PF02687"/>
    </source>
</evidence>
<feature type="transmembrane region" description="Helical" evidence="6">
    <location>
        <begin position="57"/>
        <end position="84"/>
    </location>
</feature>
<dbReference type="GO" id="GO:0005886">
    <property type="term" value="C:plasma membrane"/>
    <property type="evidence" value="ECO:0007669"/>
    <property type="project" value="UniProtKB-SubCell"/>
</dbReference>
<protein>
    <recommendedName>
        <fullName evidence="7">ABC3 transporter permease C-terminal domain-containing protein</fullName>
    </recommendedName>
</protein>
<dbReference type="OrthoDB" id="3223244at2"/>
<feature type="transmembrane region" description="Helical" evidence="6">
    <location>
        <begin position="155"/>
        <end position="176"/>
    </location>
</feature>
<dbReference type="RefSeq" id="WP_033200869.1">
    <property type="nucleotide sequence ID" value="NZ_LGUP01000001.1"/>
</dbReference>
<dbReference type="PATRIC" id="fig|1938.6.peg.159"/>
<reference evidence="8 9" key="1">
    <citation type="submission" date="2015-06" db="EMBL/GenBank/DDBJ databases">
        <authorList>
            <person name="Hoefler B.C."/>
            <person name="Straight P.D."/>
        </authorList>
    </citation>
    <scope>NUCLEOTIDE SEQUENCE [LARGE SCALE GENOMIC DNA]</scope>
    <source>
        <strain evidence="8 9">NRRL 3427</strain>
    </source>
</reference>
<keyword evidence="3 6" id="KW-0812">Transmembrane</keyword>
<organism evidence="8 9">
    <name type="scientific">Streptomyces viridochromogenes</name>
    <dbReference type="NCBI Taxonomy" id="1938"/>
    <lineage>
        <taxon>Bacteria</taxon>
        <taxon>Bacillati</taxon>
        <taxon>Actinomycetota</taxon>
        <taxon>Actinomycetes</taxon>
        <taxon>Kitasatosporales</taxon>
        <taxon>Streptomycetaceae</taxon>
        <taxon>Streptomyces</taxon>
    </lineage>
</organism>
<gene>
    <name evidence="8" type="ORF">ADK34_00745</name>
</gene>
<evidence type="ECO:0000313" key="9">
    <source>
        <dbReference type="Proteomes" id="UP000037023"/>
    </source>
</evidence>
<dbReference type="InterPro" id="IPR038766">
    <property type="entry name" value="Membrane_comp_ABC_pdt"/>
</dbReference>